<feature type="non-terminal residue" evidence="1">
    <location>
        <position position="1"/>
    </location>
</feature>
<dbReference type="AlphaFoldDB" id="A0AAV5VQY7"/>
<dbReference type="EMBL" id="BTSY01000003">
    <property type="protein sequence ID" value="GMT20400.1"/>
    <property type="molecule type" value="Genomic_DNA"/>
</dbReference>
<gene>
    <name evidence="1" type="ORF">PFISCL1PPCAC_11697</name>
</gene>
<evidence type="ECO:0000313" key="2">
    <source>
        <dbReference type="Proteomes" id="UP001432322"/>
    </source>
</evidence>
<comment type="caution">
    <text evidence="1">The sequence shown here is derived from an EMBL/GenBank/DDBJ whole genome shotgun (WGS) entry which is preliminary data.</text>
</comment>
<name>A0AAV5VQY7_9BILA</name>
<keyword evidence="2" id="KW-1185">Reference proteome</keyword>
<reference evidence="1" key="1">
    <citation type="submission" date="2023-10" db="EMBL/GenBank/DDBJ databases">
        <title>Genome assembly of Pristionchus species.</title>
        <authorList>
            <person name="Yoshida K."/>
            <person name="Sommer R.J."/>
        </authorList>
    </citation>
    <scope>NUCLEOTIDE SEQUENCE</scope>
    <source>
        <strain evidence="1">RS5133</strain>
    </source>
</reference>
<protein>
    <submittedName>
        <fullName evidence="1">Uncharacterized protein</fullName>
    </submittedName>
</protein>
<organism evidence="1 2">
    <name type="scientific">Pristionchus fissidentatus</name>
    <dbReference type="NCBI Taxonomy" id="1538716"/>
    <lineage>
        <taxon>Eukaryota</taxon>
        <taxon>Metazoa</taxon>
        <taxon>Ecdysozoa</taxon>
        <taxon>Nematoda</taxon>
        <taxon>Chromadorea</taxon>
        <taxon>Rhabditida</taxon>
        <taxon>Rhabditina</taxon>
        <taxon>Diplogasteromorpha</taxon>
        <taxon>Diplogasteroidea</taxon>
        <taxon>Neodiplogasteridae</taxon>
        <taxon>Pristionchus</taxon>
    </lineage>
</organism>
<accession>A0AAV5VQY7</accession>
<proteinExistence type="predicted"/>
<feature type="non-terminal residue" evidence="1">
    <location>
        <position position="137"/>
    </location>
</feature>
<sequence>KSQVLRLFVGVFNLFQHRKNPMITLENLTDLEGKIILKHFTNAIVNMDLDRDLEIRGYNRPGRFYIDMGYLRQFISGMAITRIELLPMFLEFIGKEIPTIHPVNTARVIYRQEMHWKRIVTDLIEREEHFESDEEVD</sequence>
<evidence type="ECO:0000313" key="1">
    <source>
        <dbReference type="EMBL" id="GMT20400.1"/>
    </source>
</evidence>
<dbReference type="Proteomes" id="UP001432322">
    <property type="component" value="Unassembled WGS sequence"/>
</dbReference>